<reference evidence="3 4" key="1">
    <citation type="submission" date="2024-01" db="EMBL/GenBank/DDBJ databases">
        <title>Complete genome of Cladobotryum mycophilum ATHUM6906.</title>
        <authorList>
            <person name="Christinaki A.C."/>
            <person name="Myridakis A.I."/>
            <person name="Kouvelis V.N."/>
        </authorList>
    </citation>
    <scope>NUCLEOTIDE SEQUENCE [LARGE SCALE GENOMIC DNA]</scope>
    <source>
        <strain evidence="3 4">ATHUM6906</strain>
    </source>
</reference>
<feature type="compositionally biased region" description="Low complexity" evidence="2">
    <location>
        <begin position="413"/>
        <end position="430"/>
    </location>
</feature>
<sequence>MSQLGAAFRGRHASPGTSHDTTTTTTSSSTIDRGDAGPSLHQDDRRRAGRSIPQSQSFPTSPASSLSSRAPRSSRPIVPSPLSTPNNVAFPTSAKLSPPGLTITTGTKRENPIDPRSRGNITPSSTGGITFYTDSSNPSSPEEESPRTNLPVAPNEFRDVFQPVTSRPAEGSNKATIIAMAGSVTAAAQGDPTATVLARKSSIDSAISAVTSNMQSNGPSNGEQRSHDIAKLITTAGSAEAAIQHLLKEKQSQSQQNSQLWRLVDKQRAMILGLNKDLEAALKDKERYRKKLKEMMANPAVIKAAGGRDGEKQAGSLRDVTVLRPDVDSPKELSVALPDSPTLDAESQKASPIDMILAPYPITPPADRTHAPPSAVGGPLNPRPEEREPGKLDRAMDDKEANKAPAEKSNEKPSPISINVSLPPSLSLPSPSDPPKMPPPRLPDSHSPPIVNVVEPTPQPNEGLAKFPSPPRKGPPAPLQLKQEIRLHLRSASVDEDTDSDYDDLLDVTDFIPEKRGRRRTREEDDREREILALREAETRSVSKKSKSGKGESPVAEVFRNPRPYLQS</sequence>
<evidence type="ECO:0000313" key="4">
    <source>
        <dbReference type="Proteomes" id="UP001338125"/>
    </source>
</evidence>
<feature type="compositionally biased region" description="Low complexity" evidence="2">
    <location>
        <begin position="53"/>
        <end position="83"/>
    </location>
</feature>
<feature type="compositionally biased region" description="Low complexity" evidence="2">
    <location>
        <begin position="17"/>
        <end position="30"/>
    </location>
</feature>
<comment type="caution">
    <text evidence="3">The sequence shown here is derived from an EMBL/GenBank/DDBJ whole genome shotgun (WGS) entry which is preliminary data.</text>
</comment>
<organism evidence="3 4">
    <name type="scientific">Cladobotryum mycophilum</name>
    <dbReference type="NCBI Taxonomy" id="491253"/>
    <lineage>
        <taxon>Eukaryota</taxon>
        <taxon>Fungi</taxon>
        <taxon>Dikarya</taxon>
        <taxon>Ascomycota</taxon>
        <taxon>Pezizomycotina</taxon>
        <taxon>Sordariomycetes</taxon>
        <taxon>Hypocreomycetidae</taxon>
        <taxon>Hypocreales</taxon>
        <taxon>Hypocreaceae</taxon>
        <taxon>Cladobotryum</taxon>
    </lineage>
</organism>
<feature type="compositionally biased region" description="Basic and acidic residues" evidence="2">
    <location>
        <begin position="107"/>
        <end position="117"/>
    </location>
</feature>
<protein>
    <submittedName>
        <fullName evidence="3">Uncharacterized protein</fullName>
    </submittedName>
</protein>
<feature type="compositionally biased region" description="Pro residues" evidence="2">
    <location>
        <begin position="431"/>
        <end position="442"/>
    </location>
</feature>
<feature type="region of interest" description="Disordered" evidence="2">
    <location>
        <begin position="1"/>
        <end position="153"/>
    </location>
</feature>
<evidence type="ECO:0000313" key="3">
    <source>
        <dbReference type="EMBL" id="KAK5990920.1"/>
    </source>
</evidence>
<keyword evidence="4" id="KW-1185">Reference proteome</keyword>
<gene>
    <name evidence="3" type="ORF">PT974_09195</name>
</gene>
<evidence type="ECO:0000256" key="1">
    <source>
        <dbReference type="SAM" id="Coils"/>
    </source>
</evidence>
<dbReference type="EMBL" id="JAVFKD010000014">
    <property type="protein sequence ID" value="KAK5990920.1"/>
    <property type="molecule type" value="Genomic_DNA"/>
</dbReference>
<dbReference type="Proteomes" id="UP001338125">
    <property type="component" value="Unassembled WGS sequence"/>
</dbReference>
<accession>A0ABR0SGR2</accession>
<feature type="compositionally biased region" description="Pro residues" evidence="2">
    <location>
        <begin position="468"/>
        <end position="478"/>
    </location>
</feature>
<evidence type="ECO:0000256" key="2">
    <source>
        <dbReference type="SAM" id="MobiDB-lite"/>
    </source>
</evidence>
<feature type="compositionally biased region" description="Basic and acidic residues" evidence="2">
    <location>
        <begin position="383"/>
        <end position="411"/>
    </location>
</feature>
<feature type="region of interest" description="Disordered" evidence="2">
    <location>
        <begin position="537"/>
        <end position="568"/>
    </location>
</feature>
<name>A0ABR0SGR2_9HYPO</name>
<feature type="compositionally biased region" description="Polar residues" evidence="2">
    <location>
        <begin position="119"/>
        <end position="134"/>
    </location>
</feature>
<proteinExistence type="predicted"/>
<feature type="coiled-coil region" evidence="1">
    <location>
        <begin position="271"/>
        <end position="298"/>
    </location>
</feature>
<feature type="region of interest" description="Disordered" evidence="2">
    <location>
        <begin position="305"/>
        <end position="481"/>
    </location>
</feature>
<keyword evidence="1" id="KW-0175">Coiled coil</keyword>